<evidence type="ECO:0000313" key="1">
    <source>
        <dbReference type="EMBL" id="KAJ2796358.1"/>
    </source>
</evidence>
<reference evidence="1" key="1">
    <citation type="submission" date="2022-07" db="EMBL/GenBank/DDBJ databases">
        <title>Phylogenomic reconstructions and comparative analyses of Kickxellomycotina fungi.</title>
        <authorList>
            <person name="Reynolds N.K."/>
            <person name="Stajich J.E."/>
            <person name="Barry K."/>
            <person name="Grigoriev I.V."/>
            <person name="Crous P."/>
            <person name="Smith M.E."/>
        </authorList>
    </citation>
    <scope>NUCLEOTIDE SEQUENCE</scope>
    <source>
        <strain evidence="1">BCRC 34780</strain>
    </source>
</reference>
<organism evidence="1 2">
    <name type="scientific">Coemansia helicoidea</name>
    <dbReference type="NCBI Taxonomy" id="1286919"/>
    <lineage>
        <taxon>Eukaryota</taxon>
        <taxon>Fungi</taxon>
        <taxon>Fungi incertae sedis</taxon>
        <taxon>Zoopagomycota</taxon>
        <taxon>Kickxellomycotina</taxon>
        <taxon>Kickxellomycetes</taxon>
        <taxon>Kickxellales</taxon>
        <taxon>Kickxellaceae</taxon>
        <taxon>Coemansia</taxon>
    </lineage>
</organism>
<dbReference type="EMBL" id="JANBUN010001899">
    <property type="protein sequence ID" value="KAJ2796358.1"/>
    <property type="molecule type" value="Genomic_DNA"/>
</dbReference>
<name>A0ACC1KWM0_9FUNG</name>
<evidence type="ECO:0000313" key="2">
    <source>
        <dbReference type="Proteomes" id="UP001140087"/>
    </source>
</evidence>
<keyword evidence="2" id="KW-1185">Reference proteome</keyword>
<accession>A0ACC1KWM0</accession>
<comment type="caution">
    <text evidence="1">The sequence shown here is derived from an EMBL/GenBank/DDBJ whole genome shotgun (WGS) entry which is preliminary data.</text>
</comment>
<proteinExistence type="predicted"/>
<sequence>MMDSVRRGNRGSGEVPGGAGLHAAVRSVHSNVSERSSKRSSFQVGDADRTSRRYSVTALYSIVAERDEEVSDELSE</sequence>
<gene>
    <name evidence="1" type="ORF">H4R21_004749</name>
</gene>
<protein>
    <submittedName>
        <fullName evidence="1">Uncharacterized protein</fullName>
    </submittedName>
</protein>
<feature type="non-terminal residue" evidence="1">
    <location>
        <position position="76"/>
    </location>
</feature>
<dbReference type="Proteomes" id="UP001140087">
    <property type="component" value="Unassembled WGS sequence"/>
</dbReference>